<feature type="compositionally biased region" description="Acidic residues" evidence="5">
    <location>
        <begin position="54"/>
        <end position="72"/>
    </location>
</feature>
<comment type="subcellular location">
    <subcellularLocation>
        <location evidence="4">Cytoplasm</location>
    </subcellularLocation>
</comment>
<comment type="function">
    <text evidence="4">Component of the eukaryotic translation initiation factor 3 (eIF-3) complex, which is involved in protein synthesis of a specialized repertoire of mRNAs and, together with other initiation factors, stimulates binding of mRNA and methionyl-tRNAi to the 40S ribosome. The eIF-3 complex specifically targets and initiates translation of a subset of mRNAs involved in cell proliferation.</text>
</comment>
<evidence type="ECO:0000256" key="2">
    <source>
        <dbReference type="ARBA" id="ARBA00022540"/>
    </source>
</evidence>
<keyword evidence="7" id="KW-1185">Reference proteome</keyword>
<feature type="compositionally biased region" description="Acidic residues" evidence="5">
    <location>
        <begin position="18"/>
        <end position="38"/>
    </location>
</feature>
<organism evidence="6 7">
    <name type="scientific">Corymbia citriodora subsp. variegata</name>
    <dbReference type="NCBI Taxonomy" id="360336"/>
    <lineage>
        <taxon>Eukaryota</taxon>
        <taxon>Viridiplantae</taxon>
        <taxon>Streptophyta</taxon>
        <taxon>Embryophyta</taxon>
        <taxon>Tracheophyta</taxon>
        <taxon>Spermatophyta</taxon>
        <taxon>Magnoliopsida</taxon>
        <taxon>eudicotyledons</taxon>
        <taxon>Gunneridae</taxon>
        <taxon>Pentapetalae</taxon>
        <taxon>rosids</taxon>
        <taxon>malvids</taxon>
        <taxon>Myrtales</taxon>
        <taxon>Myrtaceae</taxon>
        <taxon>Myrtoideae</taxon>
        <taxon>Eucalypteae</taxon>
        <taxon>Corymbia</taxon>
    </lineage>
</organism>
<dbReference type="InterPro" id="IPR023194">
    <property type="entry name" value="eIF3-like_dom_sf"/>
</dbReference>
<gene>
    <name evidence="6" type="ORF">BT93_L4489</name>
</gene>
<dbReference type="EMBL" id="MU093541">
    <property type="protein sequence ID" value="KAF7846372.1"/>
    <property type="molecule type" value="Genomic_DNA"/>
</dbReference>
<dbReference type="Gramene" id="rna-gnl|WGS:JABURB|Cocit.L4489.1">
    <property type="protein sequence ID" value="cds-KAF7846372.1"/>
    <property type="gene ID" value="gene-BT93_L4489"/>
</dbReference>
<dbReference type="GO" id="GO:0016282">
    <property type="term" value="C:eukaryotic 43S preinitiation complex"/>
    <property type="evidence" value="ECO:0007669"/>
    <property type="project" value="UniProtKB-UniRule"/>
</dbReference>
<evidence type="ECO:0000313" key="7">
    <source>
        <dbReference type="Proteomes" id="UP000806378"/>
    </source>
</evidence>
<reference evidence="6" key="1">
    <citation type="submission" date="2020-05" db="EMBL/GenBank/DDBJ databases">
        <title>WGS assembly of Corymbia citriodora subspecies variegata.</title>
        <authorList>
            <person name="Barry K."/>
            <person name="Hundley H."/>
            <person name="Shu S."/>
            <person name="Jenkins J."/>
            <person name="Grimwood J."/>
            <person name="Baten A."/>
        </authorList>
    </citation>
    <scope>NUCLEOTIDE SEQUENCE</scope>
    <source>
        <strain evidence="6">CV2-018</strain>
    </source>
</reference>
<dbReference type="HAMAP" id="MF_03009">
    <property type="entry name" value="eIF3j"/>
    <property type="match status" value="1"/>
</dbReference>
<proteinExistence type="inferred from homology"/>
<dbReference type="Proteomes" id="UP000806378">
    <property type="component" value="Unassembled WGS sequence"/>
</dbReference>
<accession>A0A8T0CHY1</accession>
<dbReference type="InterPro" id="IPR013906">
    <property type="entry name" value="eIF3j"/>
</dbReference>
<name>A0A8T0CHY1_CORYI</name>
<keyword evidence="1 4" id="KW-0963">Cytoplasm</keyword>
<feature type="compositionally biased region" description="Basic and acidic residues" evidence="5">
    <location>
        <begin position="101"/>
        <end position="116"/>
    </location>
</feature>
<feature type="compositionally biased region" description="Acidic residues" evidence="5">
    <location>
        <begin position="118"/>
        <end position="128"/>
    </location>
</feature>
<feature type="compositionally biased region" description="Basic and acidic residues" evidence="5">
    <location>
        <begin position="1"/>
        <end position="17"/>
    </location>
</feature>
<evidence type="ECO:0000256" key="5">
    <source>
        <dbReference type="SAM" id="MobiDB-lite"/>
    </source>
</evidence>
<dbReference type="AlphaFoldDB" id="A0A8T0CHY1"/>
<feature type="compositionally biased region" description="Basic and acidic residues" evidence="5">
    <location>
        <begin position="129"/>
        <end position="146"/>
    </location>
</feature>
<keyword evidence="2 4" id="KW-0396">Initiation factor</keyword>
<comment type="subunit">
    <text evidence="4">Component of the eukaryotic translation initiation factor 3 (eIF-3) complex.</text>
</comment>
<sequence>MVPPPKKWEIETNSHVDDESEEDSEEEETSSEEEEEDTPATAAKALPVRKKFDDEEDSDDVADNWDEAEDSEEERKKAAAALAKKKAAEAEAAKNKKSKAARIEEHREANRRKQQDFLDSDEDSDEDEADRRARLRKSEQDSDLQHADSLMNVGMGNMTARGEKPIVVASKDKPGEAVDLSALSLFQPATKTQFEALSEVLVPLLRSSSSKPHYTIWLQNFVKQISQDVPSAEIKKVASQLTALSNEKMKEEKARDGTGKKTKAAKTKTSANLGRGIGRGEADTGSYEDGLAEDDFM</sequence>
<comment type="caution">
    <text evidence="6">The sequence shown here is derived from an EMBL/GenBank/DDBJ whole genome shotgun (WGS) entry which is preliminary data.</text>
</comment>
<dbReference type="PANTHER" id="PTHR21681:SF0">
    <property type="entry name" value="EUKARYOTIC TRANSLATION INITIATION FACTOR 3 SUBUNIT J"/>
    <property type="match status" value="1"/>
</dbReference>
<evidence type="ECO:0000256" key="4">
    <source>
        <dbReference type="HAMAP-Rule" id="MF_03009"/>
    </source>
</evidence>
<comment type="similarity">
    <text evidence="4">Belongs to the eIF-3 subunit J family.</text>
</comment>
<feature type="region of interest" description="Disordered" evidence="5">
    <location>
        <begin position="247"/>
        <end position="297"/>
    </location>
</feature>
<dbReference type="GO" id="GO:0033290">
    <property type="term" value="C:eukaryotic 48S preinitiation complex"/>
    <property type="evidence" value="ECO:0007669"/>
    <property type="project" value="UniProtKB-UniRule"/>
</dbReference>
<dbReference type="GO" id="GO:0001732">
    <property type="term" value="P:formation of cytoplasmic translation initiation complex"/>
    <property type="evidence" value="ECO:0007669"/>
    <property type="project" value="UniProtKB-UniRule"/>
</dbReference>
<dbReference type="GO" id="GO:0003743">
    <property type="term" value="F:translation initiation factor activity"/>
    <property type="evidence" value="ECO:0007669"/>
    <property type="project" value="UniProtKB-UniRule"/>
</dbReference>
<protein>
    <recommendedName>
        <fullName evidence="4">Eukaryotic translation initiation factor 3 subunit J</fullName>
        <shortName evidence="4">eIF3j</shortName>
    </recommendedName>
</protein>
<evidence type="ECO:0000313" key="6">
    <source>
        <dbReference type="EMBL" id="KAF7846372.1"/>
    </source>
</evidence>
<dbReference type="OrthoDB" id="20381at2759"/>
<evidence type="ECO:0000256" key="3">
    <source>
        <dbReference type="ARBA" id="ARBA00022917"/>
    </source>
</evidence>
<evidence type="ECO:0000256" key="1">
    <source>
        <dbReference type="ARBA" id="ARBA00022490"/>
    </source>
</evidence>
<feature type="region of interest" description="Disordered" evidence="5">
    <location>
        <begin position="1"/>
        <end position="158"/>
    </location>
</feature>
<keyword evidence="3 4" id="KW-0648">Protein biosynthesis</keyword>
<dbReference type="Pfam" id="PF08597">
    <property type="entry name" value="eIF3_subunit"/>
    <property type="match status" value="1"/>
</dbReference>
<dbReference type="Gene3D" id="1.10.246.60">
    <property type="entry name" value="Eukaryotic translation initiation factor 3 like domains"/>
    <property type="match status" value="1"/>
</dbReference>
<dbReference type="GO" id="GO:0005852">
    <property type="term" value="C:eukaryotic translation initiation factor 3 complex"/>
    <property type="evidence" value="ECO:0007669"/>
    <property type="project" value="UniProtKB-UniRule"/>
</dbReference>
<feature type="compositionally biased region" description="Basic and acidic residues" evidence="5">
    <location>
        <begin position="247"/>
        <end position="259"/>
    </location>
</feature>
<dbReference type="PANTHER" id="PTHR21681">
    <property type="entry name" value="EUKARYOTIC TRANSLATION INITIATION FACTOR 3 SUBUNIT J"/>
    <property type="match status" value="1"/>
</dbReference>